<proteinExistence type="predicted"/>
<evidence type="ECO:0000313" key="1">
    <source>
        <dbReference type="EMBL" id="MCK9802079.1"/>
    </source>
</evidence>
<name>A0A9X1Z336_9PSED</name>
<organism evidence="1 2">
    <name type="scientific">Pseudomonas morbosilactucae</name>
    <dbReference type="NCBI Taxonomy" id="2938197"/>
    <lineage>
        <taxon>Bacteria</taxon>
        <taxon>Pseudomonadati</taxon>
        <taxon>Pseudomonadota</taxon>
        <taxon>Gammaproteobacteria</taxon>
        <taxon>Pseudomonadales</taxon>
        <taxon>Pseudomonadaceae</taxon>
        <taxon>Pseudomonas</taxon>
    </lineage>
</organism>
<sequence length="123" mass="13547">MSGYAIACWPGTDLVMNFRAVDGVEGVMDGETFRSLADGPPPSPVDKPKTEEDFIVAANKQRDELLLIAATRIAPLQDAVDLDDATPEDVSKLKLWKQYRVAVNRVVGQPGYPSMVEWPDQPF</sequence>
<dbReference type="Proteomes" id="UP001155059">
    <property type="component" value="Unassembled WGS sequence"/>
</dbReference>
<dbReference type="InterPro" id="IPR003458">
    <property type="entry name" value="Phage_T4_Gp38_tail_assem"/>
</dbReference>
<gene>
    <name evidence="1" type="ORF">M1B34_31580</name>
</gene>
<dbReference type="Pfam" id="PF02413">
    <property type="entry name" value="Caudo_TAP"/>
    <property type="match status" value="1"/>
</dbReference>
<accession>A0A9X1Z336</accession>
<comment type="caution">
    <text evidence="1">The sequence shown here is derived from an EMBL/GenBank/DDBJ whole genome shotgun (WGS) entry which is preliminary data.</text>
</comment>
<reference evidence="1 2" key="2">
    <citation type="journal article" date="2023" name="Plant Pathol.">
        <title>Dismantling and reorganizing Pseudomonas marginalis sensu#lato.</title>
        <authorList>
            <person name="Sawada H."/>
            <person name="Fujikawa T."/>
            <person name="Satou M."/>
        </authorList>
    </citation>
    <scope>NUCLEOTIDE SEQUENCE [LARGE SCALE GENOMIC DNA]</scope>
    <source>
        <strain evidence="1 2">MAFF 302030</strain>
    </source>
</reference>
<evidence type="ECO:0000313" key="2">
    <source>
        <dbReference type="Proteomes" id="UP001155059"/>
    </source>
</evidence>
<protein>
    <submittedName>
        <fullName evidence="1">Tail fiber assembly protein</fullName>
    </submittedName>
</protein>
<dbReference type="EMBL" id="JALQCW010000108">
    <property type="protein sequence ID" value="MCK9802079.1"/>
    <property type="molecule type" value="Genomic_DNA"/>
</dbReference>
<dbReference type="AlphaFoldDB" id="A0A9X1Z336"/>
<dbReference type="RefSeq" id="WP_268267183.1">
    <property type="nucleotide sequence ID" value="NZ_JALQCW010000108.1"/>
</dbReference>
<reference evidence="1 2" key="1">
    <citation type="journal article" date="2022" name="Int. J. Syst. Evol. Microbiol.">
        <title>Pseudomonas aegrilactucae sp. nov. and Pseudomonas morbosilactucae sp. nov., pathogens causing bacterial rot of lettuce in Japan.</title>
        <authorList>
            <person name="Sawada H."/>
            <person name="Fujikawa T."/>
            <person name="Satou M."/>
        </authorList>
    </citation>
    <scope>NUCLEOTIDE SEQUENCE [LARGE SCALE GENOMIC DNA]</scope>
    <source>
        <strain evidence="1 2">MAFF 302030</strain>
    </source>
</reference>